<dbReference type="InterPro" id="IPR019587">
    <property type="entry name" value="Polyketide_cyclase/dehydratase"/>
</dbReference>
<name>A0A1A9GRG9_9ACTN</name>
<dbReference type="Pfam" id="PF10604">
    <property type="entry name" value="Polyketide_cyc2"/>
    <property type="match status" value="1"/>
</dbReference>
<dbReference type="Proteomes" id="UP000077868">
    <property type="component" value="Chromosome"/>
</dbReference>
<proteinExistence type="predicted"/>
<evidence type="ECO:0000313" key="1">
    <source>
        <dbReference type="EMBL" id="ANH40055.1"/>
    </source>
</evidence>
<dbReference type="AlphaFoldDB" id="A0A1A9GRG9"/>
<reference evidence="1 2" key="1">
    <citation type="submission" date="2016-03" db="EMBL/GenBank/DDBJ databases">
        <title>Complete genome sequence of a soil Actinobacterium, Nocardioides dokdonensis FR1436.</title>
        <authorList>
            <person name="Kwon S.-K."/>
            <person name="Kim K."/>
            <person name="Kim J.F."/>
        </authorList>
    </citation>
    <scope>NUCLEOTIDE SEQUENCE [LARGE SCALE GENOMIC DNA]</scope>
    <source>
        <strain evidence="1 2">FR1436</strain>
    </source>
</reference>
<dbReference type="RefSeq" id="WP_068112841.1">
    <property type="nucleotide sequence ID" value="NZ_CP015079.1"/>
</dbReference>
<accession>A0A1A9GRG9</accession>
<keyword evidence="2" id="KW-1185">Reference proteome</keyword>
<dbReference type="SUPFAM" id="SSF55961">
    <property type="entry name" value="Bet v1-like"/>
    <property type="match status" value="1"/>
</dbReference>
<dbReference type="PATRIC" id="fig|1300347.3.peg.3660"/>
<dbReference type="STRING" id="1300347.I601_3649"/>
<protein>
    <submittedName>
        <fullName evidence="1">Polyketide cyclase / dehydrase and lipid transport</fullName>
    </submittedName>
</protein>
<dbReference type="CDD" id="cd07822">
    <property type="entry name" value="SRPBCC_4"/>
    <property type="match status" value="1"/>
</dbReference>
<gene>
    <name evidence="1" type="ORF">I601_3649</name>
</gene>
<dbReference type="Gene3D" id="3.30.530.20">
    <property type="match status" value="1"/>
</dbReference>
<dbReference type="EMBL" id="CP015079">
    <property type="protein sequence ID" value="ANH40055.1"/>
    <property type="molecule type" value="Genomic_DNA"/>
</dbReference>
<organism evidence="1 2">
    <name type="scientific">Nocardioides dokdonensis FR1436</name>
    <dbReference type="NCBI Taxonomy" id="1300347"/>
    <lineage>
        <taxon>Bacteria</taxon>
        <taxon>Bacillati</taxon>
        <taxon>Actinomycetota</taxon>
        <taxon>Actinomycetes</taxon>
        <taxon>Propionibacteriales</taxon>
        <taxon>Nocardioidaceae</taxon>
        <taxon>Nocardioides</taxon>
    </lineage>
</organism>
<sequence>MTTTASTTTTISAPPEHVWALLTDADWWNRADNGVVDVSGTIREGQKIKLVSELDPKRGFALRVAEVQAPRHMVWTGGMPLGLFTGRRTFTLEPAGDAACTFTMAEAFSGLLAPLILRSMPDFQASFDQFASALKTDSEA</sequence>
<dbReference type="KEGG" id="ndk:I601_3649"/>
<evidence type="ECO:0000313" key="2">
    <source>
        <dbReference type="Proteomes" id="UP000077868"/>
    </source>
</evidence>
<dbReference type="InterPro" id="IPR023393">
    <property type="entry name" value="START-like_dom_sf"/>
</dbReference>